<organism evidence="1 2">
    <name type="scientific">Immersiella caudata</name>
    <dbReference type="NCBI Taxonomy" id="314043"/>
    <lineage>
        <taxon>Eukaryota</taxon>
        <taxon>Fungi</taxon>
        <taxon>Dikarya</taxon>
        <taxon>Ascomycota</taxon>
        <taxon>Pezizomycotina</taxon>
        <taxon>Sordariomycetes</taxon>
        <taxon>Sordariomycetidae</taxon>
        <taxon>Sordariales</taxon>
        <taxon>Lasiosphaeriaceae</taxon>
        <taxon>Immersiella</taxon>
    </lineage>
</organism>
<proteinExistence type="predicted"/>
<sequence length="377" mass="42787">MFKNAKGRSLTPLWAGQYFGKEWNIGLQGVGDEEVSSLVVSQLCSRADQTVSTDHHHLFSPRRRLVMYFLSQFNDKWGLNRHSWGSSDDKGRSEDGWGGGSMAVTRSWKEDVLFQYHMRVFTTGSRRACQGRLSGNLTDPSDVKRNLGIHEIRYSIGLKTTWEFDLPVYTMVTMTNSFAGLEDLGELSDVSIWKAANIQPSIRATGVAAFAFRIRSLLPGWADQWSRLLDQVDKALSGDLANILSQEGRREIMVDGSDLRLSEFYPAVLQILLIASDWIQESMDDLRWMVDDMQRLYFSLNTRDNFYASFLPSGLDAKDQEAAIAIFKHNWDSVKTYQQRLGKSLLTRIARKQEEVRNLKDGVGLTGTFSRGCSLLR</sequence>
<gene>
    <name evidence="1" type="ORF">B0T14DRAFT_512466</name>
</gene>
<evidence type="ECO:0000313" key="2">
    <source>
        <dbReference type="Proteomes" id="UP001175000"/>
    </source>
</evidence>
<comment type="caution">
    <text evidence="1">The sequence shown here is derived from an EMBL/GenBank/DDBJ whole genome shotgun (WGS) entry which is preliminary data.</text>
</comment>
<evidence type="ECO:0000313" key="1">
    <source>
        <dbReference type="EMBL" id="KAK0627348.1"/>
    </source>
</evidence>
<dbReference type="Proteomes" id="UP001175000">
    <property type="component" value="Unassembled WGS sequence"/>
</dbReference>
<keyword evidence="2" id="KW-1185">Reference proteome</keyword>
<dbReference type="EMBL" id="JAULSU010000002">
    <property type="protein sequence ID" value="KAK0627348.1"/>
    <property type="molecule type" value="Genomic_DNA"/>
</dbReference>
<name>A0AA39X4X8_9PEZI</name>
<reference evidence="1" key="1">
    <citation type="submission" date="2023-06" db="EMBL/GenBank/DDBJ databases">
        <title>Genome-scale phylogeny and comparative genomics of the fungal order Sordariales.</title>
        <authorList>
            <consortium name="Lawrence Berkeley National Laboratory"/>
            <person name="Hensen N."/>
            <person name="Bonometti L."/>
            <person name="Westerberg I."/>
            <person name="Brannstrom I.O."/>
            <person name="Guillou S."/>
            <person name="Cros-Aarteil S."/>
            <person name="Calhoun S."/>
            <person name="Haridas S."/>
            <person name="Kuo A."/>
            <person name="Mondo S."/>
            <person name="Pangilinan J."/>
            <person name="Riley R."/>
            <person name="Labutti K."/>
            <person name="Andreopoulos B."/>
            <person name="Lipzen A."/>
            <person name="Chen C."/>
            <person name="Yanf M."/>
            <person name="Daum C."/>
            <person name="Ng V."/>
            <person name="Clum A."/>
            <person name="Steindorff A."/>
            <person name="Ohm R."/>
            <person name="Martin F."/>
            <person name="Silar P."/>
            <person name="Natvig D."/>
            <person name="Lalanne C."/>
            <person name="Gautier V."/>
            <person name="Ament-Velasquez S.L."/>
            <person name="Kruys A."/>
            <person name="Hutchinson M.I."/>
            <person name="Powell A.J."/>
            <person name="Barry K."/>
            <person name="Miller A.N."/>
            <person name="Grigoriev I.V."/>
            <person name="Debuchy R."/>
            <person name="Gladieux P."/>
            <person name="Thoren M.H."/>
            <person name="Johannesson H."/>
        </authorList>
    </citation>
    <scope>NUCLEOTIDE SEQUENCE</scope>
    <source>
        <strain evidence="1">CBS 606.72</strain>
    </source>
</reference>
<dbReference type="AlphaFoldDB" id="A0AA39X4X8"/>
<accession>A0AA39X4X8</accession>
<protein>
    <submittedName>
        <fullName evidence="1">Uncharacterized protein</fullName>
    </submittedName>
</protein>